<evidence type="ECO:0000256" key="4">
    <source>
        <dbReference type="ARBA" id="ARBA00022519"/>
    </source>
</evidence>
<keyword evidence="3" id="KW-1003">Cell membrane</keyword>
<keyword evidence="6 8" id="KW-1133">Transmembrane helix</keyword>
<gene>
    <name evidence="10" type="ORF">PWF71_14775</name>
</gene>
<feature type="transmembrane region" description="Helical" evidence="8">
    <location>
        <begin position="545"/>
        <end position="564"/>
    </location>
</feature>
<dbReference type="AlphaFoldDB" id="A0AAJ5VA92"/>
<evidence type="ECO:0000256" key="1">
    <source>
        <dbReference type="ARBA" id="ARBA00004429"/>
    </source>
</evidence>
<feature type="transmembrane region" description="Helical" evidence="8">
    <location>
        <begin position="206"/>
        <end position="231"/>
    </location>
</feature>
<feature type="transmembrane region" description="Helical" evidence="8">
    <location>
        <begin position="81"/>
        <end position="103"/>
    </location>
</feature>
<keyword evidence="4" id="KW-0997">Cell inner membrane</keyword>
<dbReference type="CDD" id="cd06261">
    <property type="entry name" value="TM_PBP2"/>
    <property type="match status" value="2"/>
</dbReference>
<dbReference type="EMBL" id="CP118606">
    <property type="protein sequence ID" value="WEF20537.1"/>
    <property type="molecule type" value="Genomic_DNA"/>
</dbReference>
<evidence type="ECO:0000313" key="11">
    <source>
        <dbReference type="Proteomes" id="UP001214756"/>
    </source>
</evidence>
<evidence type="ECO:0000256" key="7">
    <source>
        <dbReference type="ARBA" id="ARBA00023136"/>
    </source>
</evidence>
<dbReference type="Pfam" id="PF00528">
    <property type="entry name" value="BPD_transp_1"/>
    <property type="match status" value="2"/>
</dbReference>
<proteinExistence type="inferred from homology"/>
<dbReference type="SUPFAM" id="SSF161098">
    <property type="entry name" value="MetI-like"/>
    <property type="match status" value="2"/>
</dbReference>
<comment type="subcellular location">
    <subcellularLocation>
        <location evidence="1">Cell inner membrane</location>
        <topology evidence="1">Multi-pass membrane protein</topology>
    </subcellularLocation>
    <subcellularLocation>
        <location evidence="8">Cell membrane</location>
        <topology evidence="8">Multi-pass membrane protein</topology>
    </subcellularLocation>
</comment>
<reference evidence="10" key="1">
    <citation type="submission" date="2023-02" db="EMBL/GenBank/DDBJ databases">
        <title>Genome sequence of Microbacterium liquefaciens B1075.</title>
        <authorList>
            <person name="Cao J."/>
            <person name="Li X."/>
        </authorList>
    </citation>
    <scope>NUCLEOTIDE SEQUENCE</scope>
    <source>
        <strain evidence="10">B1075</strain>
    </source>
</reference>
<evidence type="ECO:0000256" key="8">
    <source>
        <dbReference type="RuleBase" id="RU363032"/>
    </source>
</evidence>
<feature type="transmembrane region" description="Helical" evidence="8">
    <location>
        <begin position="311"/>
        <end position="338"/>
    </location>
</feature>
<keyword evidence="5 8" id="KW-0812">Transmembrane</keyword>
<dbReference type="Gene3D" id="1.10.3720.10">
    <property type="entry name" value="MetI-like"/>
    <property type="match status" value="2"/>
</dbReference>
<dbReference type="InterPro" id="IPR000515">
    <property type="entry name" value="MetI-like"/>
</dbReference>
<feature type="domain" description="ABC transmembrane type-1" evidence="9">
    <location>
        <begin position="77"/>
        <end position="286"/>
    </location>
</feature>
<keyword evidence="2 8" id="KW-0813">Transport</keyword>
<dbReference type="GO" id="GO:0055085">
    <property type="term" value="P:transmembrane transport"/>
    <property type="evidence" value="ECO:0007669"/>
    <property type="project" value="InterPro"/>
</dbReference>
<accession>A0AAJ5VA92</accession>
<dbReference type="InterPro" id="IPR035906">
    <property type="entry name" value="MetI-like_sf"/>
</dbReference>
<evidence type="ECO:0000256" key="5">
    <source>
        <dbReference type="ARBA" id="ARBA00022692"/>
    </source>
</evidence>
<feature type="transmembrane region" description="Helical" evidence="8">
    <location>
        <begin position="408"/>
        <end position="432"/>
    </location>
</feature>
<keyword evidence="7 8" id="KW-0472">Membrane</keyword>
<dbReference type="GO" id="GO:0005886">
    <property type="term" value="C:plasma membrane"/>
    <property type="evidence" value="ECO:0007669"/>
    <property type="project" value="UniProtKB-SubCell"/>
</dbReference>
<dbReference type="PANTHER" id="PTHR43357:SF4">
    <property type="entry name" value="INNER MEMBRANE ABC TRANSPORTER PERMEASE PROTEIN YDCV"/>
    <property type="match status" value="1"/>
</dbReference>
<feature type="domain" description="ABC transmembrane type-1" evidence="9">
    <location>
        <begin position="370"/>
        <end position="560"/>
    </location>
</feature>
<dbReference type="RefSeq" id="WP_210698179.1">
    <property type="nucleotide sequence ID" value="NZ_CP118606.1"/>
</dbReference>
<comment type="similarity">
    <text evidence="8">Belongs to the binding-protein-dependent transport system permease family.</text>
</comment>
<dbReference type="PROSITE" id="PS50928">
    <property type="entry name" value="ABC_TM1"/>
    <property type="match status" value="2"/>
</dbReference>
<evidence type="ECO:0000259" key="9">
    <source>
        <dbReference type="PROSITE" id="PS50928"/>
    </source>
</evidence>
<evidence type="ECO:0000256" key="6">
    <source>
        <dbReference type="ARBA" id="ARBA00022989"/>
    </source>
</evidence>
<feature type="transmembrane region" description="Helical" evidence="8">
    <location>
        <begin position="438"/>
        <end position="456"/>
    </location>
</feature>
<evidence type="ECO:0000256" key="3">
    <source>
        <dbReference type="ARBA" id="ARBA00022475"/>
    </source>
</evidence>
<name>A0AAJ5VA92_MICMQ</name>
<evidence type="ECO:0000256" key="2">
    <source>
        <dbReference type="ARBA" id="ARBA00022448"/>
    </source>
</evidence>
<feature type="transmembrane region" description="Helical" evidence="8">
    <location>
        <begin position="162"/>
        <end position="185"/>
    </location>
</feature>
<feature type="transmembrane region" description="Helical" evidence="8">
    <location>
        <begin position="374"/>
        <end position="396"/>
    </location>
</feature>
<feature type="transmembrane region" description="Helical" evidence="8">
    <location>
        <begin position="268"/>
        <end position="290"/>
    </location>
</feature>
<feature type="transmembrane region" description="Helical" evidence="8">
    <location>
        <begin position="486"/>
        <end position="510"/>
    </location>
</feature>
<protein>
    <submittedName>
        <fullName evidence="10">Iron ABC transporter permease</fullName>
    </submittedName>
</protein>
<sequence length="588" mass="63358">MTATIDFERDRRASQRRALTGAGLWTVFIAALTLIFVFPVVMIVIGAFRDGLPTDDVPFSIDGLVEAFQDPETWSTMWNSVILVVVCGTIAVAGGGLFAWIAANTNVPGRRLLTPLMAVNLFVPPLFHTLGWIMLGNPQNGLLNQLGRALGMTGPLLDIQSWGGLILLMSLGYMPFAYLLMLGAFKNRDQSLDEAATISGAGAVRTFFTITLPSVGPAITGAAILIAVLVFQAFDSPQLIGRQANIFVFSTQIYRYVRDQAPADYTKAFALSLVLIVLVLALFLAQRWLLRGRSFTTLTGKTSRREPQELGPVRWVFAALVWVFVLLNLVLPLFAMILGSLQPIFGVMSTGLTFDNYVQMLTDPVFSSSLGLTAWLAVIGGFGSIAIALLTTYVTARRTGFIRSYTSFAVWIPWALPGIVLALAYMFAVLYVPAFRGLYGSAFLMTLVLIVATIPVSSRIAEGALAQLSPELEEAGRTSGAGSWRVLVTIVLRLIIPSFLSGWFLSALFISGNLAVPMLLAPPGLQPVSLTAYQEFLLGNMSQGAALFMIILIAAMAVLAIAALSMKLGARLKSGPAAPHTPLTRITP</sequence>
<evidence type="ECO:0000313" key="10">
    <source>
        <dbReference type="EMBL" id="WEF20537.1"/>
    </source>
</evidence>
<feature type="transmembrane region" description="Helical" evidence="8">
    <location>
        <begin position="21"/>
        <end position="48"/>
    </location>
</feature>
<organism evidence="10 11">
    <name type="scientific">Microbacterium maritypicum</name>
    <name type="common">Microbacterium liquefaciens</name>
    <dbReference type="NCBI Taxonomy" id="33918"/>
    <lineage>
        <taxon>Bacteria</taxon>
        <taxon>Bacillati</taxon>
        <taxon>Actinomycetota</taxon>
        <taxon>Actinomycetes</taxon>
        <taxon>Micrococcales</taxon>
        <taxon>Microbacteriaceae</taxon>
        <taxon>Microbacterium</taxon>
    </lineage>
</organism>
<feature type="transmembrane region" description="Helical" evidence="8">
    <location>
        <begin position="115"/>
        <end position="135"/>
    </location>
</feature>
<dbReference type="PANTHER" id="PTHR43357">
    <property type="entry name" value="INNER MEMBRANE ABC TRANSPORTER PERMEASE PROTEIN YDCV"/>
    <property type="match status" value="1"/>
</dbReference>
<dbReference type="Proteomes" id="UP001214756">
    <property type="component" value="Chromosome"/>
</dbReference>